<feature type="region of interest" description="Disordered" evidence="1">
    <location>
        <begin position="496"/>
        <end position="521"/>
    </location>
</feature>
<gene>
    <name evidence="6" type="ORF">J5Y05_15100</name>
</gene>
<dbReference type="InterPro" id="IPR055354">
    <property type="entry name" value="DUF7507"/>
</dbReference>
<feature type="domain" description="DUF7507" evidence="5">
    <location>
        <begin position="1230"/>
        <end position="1337"/>
    </location>
</feature>
<feature type="compositionally biased region" description="Low complexity" evidence="1">
    <location>
        <begin position="1809"/>
        <end position="1828"/>
    </location>
</feature>
<dbReference type="InterPro" id="IPR051172">
    <property type="entry name" value="Chlamydia_OmcB"/>
</dbReference>
<feature type="domain" description="DUF7507" evidence="5">
    <location>
        <begin position="648"/>
        <end position="750"/>
    </location>
</feature>
<feature type="compositionally biased region" description="Polar residues" evidence="1">
    <location>
        <begin position="851"/>
        <end position="860"/>
    </location>
</feature>
<keyword evidence="7" id="KW-1185">Reference proteome</keyword>
<feature type="domain" description="DUF7507" evidence="5">
    <location>
        <begin position="1350"/>
        <end position="1453"/>
    </location>
</feature>
<evidence type="ECO:0000259" key="4">
    <source>
        <dbReference type="Pfam" id="PF21959"/>
    </source>
</evidence>
<feature type="region of interest" description="Disordered" evidence="1">
    <location>
        <begin position="1793"/>
        <end position="1839"/>
    </location>
</feature>
<evidence type="ECO:0000313" key="7">
    <source>
        <dbReference type="Proteomes" id="UP000677875"/>
    </source>
</evidence>
<feature type="domain" description="DUF11" evidence="3">
    <location>
        <begin position="293"/>
        <end position="406"/>
    </location>
</feature>
<reference evidence="6" key="1">
    <citation type="submission" date="2021-04" db="EMBL/GenBank/DDBJ databases">
        <title>Genome seq and assembly of Streptomyces sp. RG38.</title>
        <authorList>
            <person name="Chhetri G."/>
        </authorList>
    </citation>
    <scope>NUCLEOTIDE SEQUENCE</scope>
    <source>
        <strain evidence="6">RG38</strain>
    </source>
</reference>
<feature type="region of interest" description="Disordered" evidence="1">
    <location>
        <begin position="1675"/>
        <end position="1700"/>
    </location>
</feature>
<feature type="domain" description="DUF6923" evidence="4">
    <location>
        <begin position="61"/>
        <end position="288"/>
    </location>
</feature>
<feature type="region of interest" description="Disordered" evidence="1">
    <location>
        <begin position="1085"/>
        <end position="1116"/>
    </location>
</feature>
<organism evidence="6 7">
    <name type="scientific">Streptomyces tagetis</name>
    <dbReference type="NCBI Taxonomy" id="2820809"/>
    <lineage>
        <taxon>Bacteria</taxon>
        <taxon>Bacillati</taxon>
        <taxon>Actinomycetota</taxon>
        <taxon>Actinomycetes</taxon>
        <taxon>Kitasatosporales</taxon>
        <taxon>Streptomycetaceae</taxon>
        <taxon>Streptomyces</taxon>
    </lineage>
</organism>
<keyword evidence="2" id="KW-0472">Membrane</keyword>
<evidence type="ECO:0000256" key="2">
    <source>
        <dbReference type="SAM" id="Phobius"/>
    </source>
</evidence>
<dbReference type="InterPro" id="IPR047589">
    <property type="entry name" value="DUF11_rpt"/>
</dbReference>
<dbReference type="Proteomes" id="UP000677875">
    <property type="component" value="Unassembled WGS sequence"/>
</dbReference>
<feature type="region of interest" description="Disordered" evidence="1">
    <location>
        <begin position="734"/>
        <end position="774"/>
    </location>
</feature>
<feature type="region of interest" description="Disordered" evidence="1">
    <location>
        <begin position="1320"/>
        <end position="1348"/>
    </location>
</feature>
<dbReference type="Pfam" id="PF24346">
    <property type="entry name" value="DUF7507"/>
    <property type="match status" value="12"/>
</dbReference>
<evidence type="ECO:0000259" key="5">
    <source>
        <dbReference type="Pfam" id="PF24346"/>
    </source>
</evidence>
<dbReference type="RefSeq" id="WP_210872526.1">
    <property type="nucleotide sequence ID" value="NZ_JAGPNL010000003.1"/>
</dbReference>
<feature type="region of interest" description="Disordered" evidence="1">
    <location>
        <begin position="1437"/>
        <end position="1468"/>
    </location>
</feature>
<accession>A0A940XQD1</accession>
<feature type="transmembrane region" description="Helical" evidence="2">
    <location>
        <begin position="1849"/>
        <end position="1869"/>
    </location>
</feature>
<dbReference type="GO" id="GO:0005975">
    <property type="term" value="P:carbohydrate metabolic process"/>
    <property type="evidence" value="ECO:0007669"/>
    <property type="project" value="UniProtKB-ARBA"/>
</dbReference>
<feature type="region of interest" description="Disordered" evidence="1">
    <location>
        <begin position="969"/>
        <end position="991"/>
    </location>
</feature>
<dbReference type="SUPFAM" id="SSF63829">
    <property type="entry name" value="Calcium-dependent phosphotriesterase"/>
    <property type="match status" value="1"/>
</dbReference>
<dbReference type="Pfam" id="PF01345">
    <property type="entry name" value="DUF11"/>
    <property type="match status" value="1"/>
</dbReference>
<feature type="compositionally biased region" description="Low complexity" evidence="1">
    <location>
        <begin position="505"/>
        <end position="521"/>
    </location>
</feature>
<dbReference type="PANTHER" id="PTHR34819">
    <property type="entry name" value="LARGE CYSTEINE-RICH PERIPLASMIC PROTEIN OMCB"/>
    <property type="match status" value="1"/>
</dbReference>
<evidence type="ECO:0000256" key="1">
    <source>
        <dbReference type="SAM" id="MobiDB-lite"/>
    </source>
</evidence>
<evidence type="ECO:0000313" key="6">
    <source>
        <dbReference type="EMBL" id="MBQ0827828.1"/>
    </source>
</evidence>
<evidence type="ECO:0000259" key="3">
    <source>
        <dbReference type="Pfam" id="PF01345"/>
    </source>
</evidence>
<dbReference type="InterPro" id="IPR054215">
    <property type="entry name" value="DUF6923"/>
</dbReference>
<proteinExistence type="predicted"/>
<feature type="domain" description="DUF7507" evidence="5">
    <location>
        <begin position="1705"/>
        <end position="1805"/>
    </location>
</feature>
<protein>
    <submittedName>
        <fullName evidence="6">DUF11 domain-containing protein</fullName>
    </submittedName>
</protein>
<feature type="domain" description="DUF7507" evidence="5">
    <location>
        <begin position="1585"/>
        <end position="1691"/>
    </location>
</feature>
<dbReference type="PANTHER" id="PTHR34819:SF3">
    <property type="entry name" value="CELL SURFACE PROTEIN"/>
    <property type="match status" value="1"/>
</dbReference>
<feature type="domain" description="DUF7507" evidence="5">
    <location>
        <begin position="411"/>
        <end position="513"/>
    </location>
</feature>
<sequence length="1877" mass="187856">MTAAVRHRSARHRRRPRRSFIGLLVMALILTAGAVVTPLVTASRTQAAPGGPFDPADPTVFVGQEIPTRLYKAVTGASGSVTFQPEGAASPITYNSIGYNTADNYLYGVGGTTGSGIPPSSVIRIGQGGVVTRVGTETVPSGTNWGSFASDGNLYVGGSGNTTAHRINPANGKVLATITLSATPNAADLTFADGYFWGGTNDGRVVRVDLLGAGATKTVTYFAAPFLPSAPYGAAWTFGNGNIGLSDNVTGRVTQFRITNPAAANPTFTLVSTSPGPASGNNDGAASPGLPTDFSLVKTGPEQFKPGSTVTYTLKVKNNGPGNSSGYTVTDTVPAPLTNVKTTTPGCSVSGNAVTCVGGRTLAGAENTVTVTADSPAGMTGCVTNTGAVLANEQDPGTGNNQSSVTSCAVEPALTVKKTAAPDTVNAVGQKLTYSFLLTNTGNVDLADPGVTETAFSGTGTPPAIDCPAGPLAVGATLTCTGTYTVTQADLDAGSVENTATGHGTAPDETTPTTSPPDSATVDVAADPALTVVKSGHSGSPDELVADEEITYSFVVTNTGNVTITDVKVEEGTFTGTGSPPVVECPADRAAALAPGTQMTCTAAYTVTQADVDAGSITNSATATGTPPSGEPPVSPPSEVTVPAPYDPALKVVKSSSAGALVAGEEITYRFVVTNTGNVTLKDVTVDEGDFDGKGTLGDVVCPEDAASLAPGATVTCTATYTVTQADVDAGSVKNTATATGTPPSGEPPVSPPSETTVDTDDDPGLSVVKSASSSEAGKLILGEEITYEFAVENTGNVTLTDVTIDEGEFSGHGTLDPVVCPDGAESLAPGETVTCTATYTVTQQDIDAGSITNSATATGTPPRGEPPVSPPSETTVPAPSDPRLEVVKSASGDSLVAGEEITYSFVVTNTGNVTITDVTVDEGDFDGKGTLGDVVCPEDAASLAPGATVTCTATYTVTQADVDAGSLKNTATATGTPPSGEPPVSPPSEVTITEPPAPGLAVVKSASAEQLVAGEEITYSFVVTNTGNVTITDVTVDEGDFDGKGTLGDVVCPEDAASLAPGATVTCTATYTVTQADVDAGSLKNTATATGTPPSGEPPVSPPSETTVKTDDDPGLSVVKSASTANPAVGDEIIYTFAVTNTGNVTLKDVTVDEGEFSGHGTLDPVVCPDGAESLAPGETVTCTTTYTVTQQDIDAGSLTNAATATGTPPRGEPPVSPPSEATVTPPQEPGLSMVKTGHSSEPGKLILGEEVTYDFVVTNTGNVTITDVKIDEGEFSGHGTLDPVVCPATEAASLAPGASMTCTAGYTVTQQDIDAGSITNSATATGTPPRGEPPVSPPSETTVPAPEEPALTVVKTASADELVAGEEITYRFAVTNTGNVTLKDVTVDEGDFDGKGTLGDVVCPEDAASFAPGKTVVCTAAYTVTQADVDAGSVANSATATGTPPRGEPPVSPSSGTTVTAPNEPGLSVVKSATGGTAENLVAGEEITYSFAVRNTGNVTLKDVKVKEGDFTGSGELEAVNCPEEAASLAPGATVTCTAAYTVTQADVDAGSVKNSATATGTPPRGEPPVSPPSEVTVPQEPKPALSVVKSAGTENPGKLVAGEEITYRFAVTNTGNVTVKDVKVKEGDFTGSGELEAVNCPEEAASLAPGATVTCTAAYTVTQADVDAGTVTNSATATGTPPSGEPPVSPPSEITVPSDGQARLALTKTADVTDADHNGRTDAGDRIAWKLQVANQGTLTVTDIKVSDPTAGDVTCPRTSLAPGETMECTTRAHTITAEEAASGKVVNTATASGRAGTTEVTSPEATATVDAVPDDPAAPGVPAKPAAPQPPGGLSGIMARTGTTLFGVAAMAAGLLLIGAAALALTKRRRRTT</sequence>
<dbReference type="InterPro" id="IPR013783">
    <property type="entry name" value="Ig-like_fold"/>
</dbReference>
<name>A0A940XQD1_9ACTN</name>
<feature type="region of interest" description="Disordered" evidence="1">
    <location>
        <begin position="849"/>
        <end position="882"/>
    </location>
</feature>
<feature type="region of interest" description="Disordered" evidence="1">
    <location>
        <begin position="1195"/>
        <end position="1243"/>
    </location>
</feature>
<feature type="domain" description="DUF7507" evidence="5">
    <location>
        <begin position="1115"/>
        <end position="1217"/>
    </location>
</feature>
<feature type="domain" description="DUF7507" evidence="5">
    <location>
        <begin position="764"/>
        <end position="869"/>
    </location>
</feature>
<keyword evidence="2" id="KW-1133">Transmembrane helix</keyword>
<feature type="domain" description="DUF7507" evidence="5">
    <location>
        <begin position="528"/>
        <end position="634"/>
    </location>
</feature>
<feature type="domain" description="DUF7507" evidence="5">
    <location>
        <begin position="883"/>
        <end position="985"/>
    </location>
</feature>
<feature type="domain" description="DUF7507" evidence="5">
    <location>
        <begin position="998"/>
        <end position="1101"/>
    </location>
</feature>
<dbReference type="InterPro" id="IPR001434">
    <property type="entry name" value="OmcB-like_DUF11"/>
</dbReference>
<dbReference type="NCBIfam" id="TIGR01451">
    <property type="entry name" value="B_ant_repeat"/>
    <property type="match status" value="11"/>
</dbReference>
<dbReference type="Pfam" id="PF21959">
    <property type="entry name" value="DUF6923"/>
    <property type="match status" value="1"/>
</dbReference>
<feature type="compositionally biased region" description="Polar residues" evidence="1">
    <location>
        <begin position="1199"/>
        <end position="1208"/>
    </location>
</feature>
<keyword evidence="2" id="KW-0812">Transmembrane</keyword>
<feature type="region of interest" description="Disordered" evidence="1">
    <location>
        <begin position="1554"/>
        <end position="1584"/>
    </location>
</feature>
<comment type="caution">
    <text evidence="6">The sequence shown here is derived from an EMBL/GenBank/DDBJ whole genome shotgun (WGS) entry which is preliminary data.</text>
</comment>
<dbReference type="EMBL" id="JAGPNL010000003">
    <property type="protein sequence ID" value="MBQ0827828.1"/>
    <property type="molecule type" value="Genomic_DNA"/>
</dbReference>
<feature type="domain" description="DUF7507" evidence="5">
    <location>
        <begin position="1466"/>
        <end position="1572"/>
    </location>
</feature>
<dbReference type="Gene3D" id="2.60.40.10">
    <property type="entry name" value="Immunoglobulins"/>
    <property type="match status" value="8"/>
</dbReference>
<feature type="region of interest" description="Disordered" evidence="1">
    <location>
        <begin position="618"/>
        <end position="640"/>
    </location>
</feature>